<evidence type="ECO:0000313" key="4">
    <source>
        <dbReference type="Proteomes" id="UP000199440"/>
    </source>
</evidence>
<keyword evidence="3" id="KW-0378">Hydrolase</keyword>
<dbReference type="InterPro" id="IPR024408">
    <property type="entry name" value="Muramidase"/>
</dbReference>
<protein>
    <submittedName>
        <fullName evidence="3">Peptidoglycan-binding (PGRP) domain of peptidoglycan hydrolases-containing protein</fullName>
    </submittedName>
</protein>
<organism evidence="3 4">
    <name type="scientific">Kriegella aquimaris</name>
    <dbReference type="NCBI Taxonomy" id="192904"/>
    <lineage>
        <taxon>Bacteria</taxon>
        <taxon>Pseudomonadati</taxon>
        <taxon>Bacteroidota</taxon>
        <taxon>Flavobacteriia</taxon>
        <taxon>Flavobacteriales</taxon>
        <taxon>Flavobacteriaceae</taxon>
        <taxon>Kriegella</taxon>
    </lineage>
</organism>
<dbReference type="STRING" id="192904.SAMN04488514_10368"/>
<dbReference type="Proteomes" id="UP000199440">
    <property type="component" value="Unassembled WGS sequence"/>
</dbReference>
<dbReference type="RefSeq" id="WP_089887330.1">
    <property type="nucleotide sequence ID" value="NZ_FNGV01000003.1"/>
</dbReference>
<dbReference type="GO" id="GO:0016787">
    <property type="term" value="F:hydrolase activity"/>
    <property type="evidence" value="ECO:0007669"/>
    <property type="project" value="UniProtKB-KW"/>
</dbReference>
<dbReference type="InterPro" id="IPR002477">
    <property type="entry name" value="Peptidoglycan-bd-like"/>
</dbReference>
<evidence type="ECO:0000313" key="3">
    <source>
        <dbReference type="EMBL" id="SDL82589.1"/>
    </source>
</evidence>
<sequence>MKTLKYRSRGPEVFLLEEILNTLGYDVYVSQFFGRDTHQAIMQFQKENDLVVDGLVGLKTWAKLVEKKNLLTNFNSKLLSEQDLQDFADHYNLELAAVKAVNTVESRGKGFLVDGRAVILFEGHVFWRELKKRGLNPKDFLNDQTKDVLYEKWTRKHYKGGSGEYTRLLKAVEMSDLQDVADAAHCSASWGAFQIMGYHYKNLDYTSINEFVSKMQEHEREHLLSFGKFISVNRFKGKTLTNWLKEKNWANFAHGYNGPGYKQNKYDSKLKAAYERYRNQ</sequence>
<dbReference type="InterPro" id="IPR036365">
    <property type="entry name" value="PGBD-like_sf"/>
</dbReference>
<dbReference type="Gene3D" id="1.10.101.10">
    <property type="entry name" value="PGBD-like superfamily/PGBD"/>
    <property type="match status" value="1"/>
</dbReference>
<dbReference type="InterPro" id="IPR036366">
    <property type="entry name" value="PGBDSf"/>
</dbReference>
<proteinExistence type="predicted"/>
<gene>
    <name evidence="3" type="ORF">SAMN04488514_10368</name>
</gene>
<name>A0A1G9N7S6_9FLAO</name>
<dbReference type="SUPFAM" id="SSF47090">
    <property type="entry name" value="PGBD-like"/>
    <property type="match status" value="1"/>
</dbReference>
<evidence type="ECO:0000259" key="1">
    <source>
        <dbReference type="Pfam" id="PF01471"/>
    </source>
</evidence>
<dbReference type="OrthoDB" id="1523598at2"/>
<dbReference type="EMBL" id="FNGV01000003">
    <property type="protein sequence ID" value="SDL82589.1"/>
    <property type="molecule type" value="Genomic_DNA"/>
</dbReference>
<dbReference type="Pfam" id="PF11860">
    <property type="entry name" value="Muramidase"/>
    <property type="match status" value="1"/>
</dbReference>
<dbReference type="Pfam" id="PF01471">
    <property type="entry name" value="PG_binding_1"/>
    <property type="match status" value="1"/>
</dbReference>
<reference evidence="3 4" key="1">
    <citation type="submission" date="2016-10" db="EMBL/GenBank/DDBJ databases">
        <authorList>
            <person name="de Groot N.N."/>
        </authorList>
    </citation>
    <scope>NUCLEOTIDE SEQUENCE [LARGE SCALE GENOMIC DNA]</scope>
    <source>
        <strain evidence="3 4">DSM 19886</strain>
    </source>
</reference>
<evidence type="ECO:0000259" key="2">
    <source>
        <dbReference type="Pfam" id="PF11860"/>
    </source>
</evidence>
<keyword evidence="4" id="KW-1185">Reference proteome</keyword>
<feature type="domain" description="N-acetylmuramidase" evidence="2">
    <location>
        <begin position="94"/>
        <end position="277"/>
    </location>
</feature>
<accession>A0A1G9N7S6</accession>
<feature type="domain" description="Peptidoglycan binding-like" evidence="1">
    <location>
        <begin position="9"/>
        <end position="64"/>
    </location>
</feature>
<dbReference type="AlphaFoldDB" id="A0A1G9N7S6"/>